<dbReference type="KEGG" id="rpd:RPD_0755"/>
<proteinExistence type="predicted"/>
<dbReference type="Proteomes" id="UP000001818">
    <property type="component" value="Chromosome"/>
</dbReference>
<feature type="domain" description="Glycosyl transferase family 1" evidence="2">
    <location>
        <begin position="188"/>
        <end position="327"/>
    </location>
</feature>
<organism evidence="3 4">
    <name type="scientific">Rhodopseudomonas palustris (strain BisB5)</name>
    <dbReference type="NCBI Taxonomy" id="316057"/>
    <lineage>
        <taxon>Bacteria</taxon>
        <taxon>Pseudomonadati</taxon>
        <taxon>Pseudomonadota</taxon>
        <taxon>Alphaproteobacteria</taxon>
        <taxon>Hyphomicrobiales</taxon>
        <taxon>Nitrobacteraceae</taxon>
        <taxon>Rhodopseudomonas</taxon>
    </lineage>
</organism>
<dbReference type="BioCyc" id="RPAL316057:RPD_RS03850-MONOMER"/>
<evidence type="ECO:0000259" key="2">
    <source>
        <dbReference type="Pfam" id="PF00534"/>
    </source>
</evidence>
<gene>
    <name evidence="3" type="ordered locus">RPD_0755</name>
</gene>
<dbReference type="Gene3D" id="3.40.50.2000">
    <property type="entry name" value="Glycogen Phosphorylase B"/>
    <property type="match status" value="1"/>
</dbReference>
<dbReference type="HOGENOM" id="CLU_066857_0_0_5"/>
<dbReference type="GO" id="GO:0016757">
    <property type="term" value="F:glycosyltransferase activity"/>
    <property type="evidence" value="ECO:0007669"/>
    <property type="project" value="InterPro"/>
</dbReference>
<reference evidence="3 4" key="1">
    <citation type="submission" date="2006-03" db="EMBL/GenBank/DDBJ databases">
        <title>Complete sequence of Rhodopseudomonas palustris BisB5.</title>
        <authorList>
            <consortium name="US DOE Joint Genome Institute"/>
            <person name="Copeland A."/>
            <person name="Lucas S."/>
            <person name="Lapidus A."/>
            <person name="Barry K."/>
            <person name="Detter J.C."/>
            <person name="Glavina del Rio T."/>
            <person name="Hammon N."/>
            <person name="Israni S."/>
            <person name="Dalin E."/>
            <person name="Tice H."/>
            <person name="Pitluck S."/>
            <person name="Chain P."/>
            <person name="Malfatti S."/>
            <person name="Shin M."/>
            <person name="Vergez L."/>
            <person name="Schmutz J."/>
            <person name="Larimer F."/>
            <person name="Land M."/>
            <person name="Hauser L."/>
            <person name="Pelletier D.A."/>
            <person name="Kyrpides N."/>
            <person name="Lykidis A."/>
            <person name="Oda Y."/>
            <person name="Harwood C.S."/>
            <person name="Richardson P."/>
        </authorList>
    </citation>
    <scope>NUCLEOTIDE SEQUENCE [LARGE SCALE GENOMIC DNA]</scope>
    <source>
        <strain evidence="3 4">BisB5</strain>
    </source>
</reference>
<dbReference type="eggNOG" id="COG0438">
    <property type="taxonomic scope" value="Bacteria"/>
</dbReference>
<dbReference type="PANTHER" id="PTHR46401:SF2">
    <property type="entry name" value="GLYCOSYLTRANSFERASE WBBK-RELATED"/>
    <property type="match status" value="1"/>
</dbReference>
<dbReference type="InterPro" id="IPR001296">
    <property type="entry name" value="Glyco_trans_1"/>
</dbReference>
<keyword evidence="1 3" id="KW-0808">Transferase</keyword>
<accession>Q13D46</accession>
<sequence length="344" mass="37732">MTSRHEYIIFAPNVRAGGGLVLLNALLEVANRESETRAFLDARAAASLPRFPRIDISWVRPGLMGRLQSERDLAQTAGSTSKILCFSGVPPLLRPRGKVLVYAQNALTVSKFPLGSFSARTAARLLMERGLHQLLAHNVDEYIVQTSSMGQFVRQVLPKIPVRVVPFVSSLDAPADAATPQGISAPSFLYPAHDDPHKNHANLLDAWALLAADGIRPILILTLQDGRNRLHQRIEDCRAEGGEILCIGLLNRTEMMATLRSASAVIYPSLIESFGLPLLEARQLGRPIVAAELDYVRDVCEPTETFDPQSPRSIARAVKRMLKVKESSPTLYSASAAWSEMIHS</sequence>
<evidence type="ECO:0000256" key="1">
    <source>
        <dbReference type="ARBA" id="ARBA00022679"/>
    </source>
</evidence>
<dbReference type="EMBL" id="CP000283">
    <property type="protein sequence ID" value="ABE37993.1"/>
    <property type="molecule type" value="Genomic_DNA"/>
</dbReference>
<protein>
    <submittedName>
        <fullName evidence="3">Glycosyl transferase, group 1</fullName>
    </submittedName>
</protein>
<evidence type="ECO:0000313" key="4">
    <source>
        <dbReference type="Proteomes" id="UP000001818"/>
    </source>
</evidence>
<name>Q13D46_RHOPS</name>
<dbReference type="SUPFAM" id="SSF53756">
    <property type="entry name" value="UDP-Glycosyltransferase/glycogen phosphorylase"/>
    <property type="match status" value="1"/>
</dbReference>
<dbReference type="PANTHER" id="PTHR46401">
    <property type="entry name" value="GLYCOSYLTRANSFERASE WBBK-RELATED"/>
    <property type="match status" value="1"/>
</dbReference>
<evidence type="ECO:0000313" key="3">
    <source>
        <dbReference type="EMBL" id="ABE37993.1"/>
    </source>
</evidence>
<dbReference type="CAZy" id="GT4">
    <property type="family name" value="Glycosyltransferase Family 4"/>
</dbReference>
<dbReference type="Pfam" id="PF00534">
    <property type="entry name" value="Glycos_transf_1"/>
    <property type="match status" value="1"/>
</dbReference>
<dbReference type="AlphaFoldDB" id="Q13D46"/>
<dbReference type="STRING" id="316057.RPD_0755"/>